<evidence type="ECO:0000313" key="3">
    <source>
        <dbReference type="Proteomes" id="UP000030106"/>
    </source>
</evidence>
<comment type="caution">
    <text evidence="2">The sequence shown here is derived from an EMBL/GenBank/DDBJ whole genome shotgun (WGS) entry which is preliminary data.</text>
</comment>
<feature type="signal peptide" evidence="1">
    <location>
        <begin position="1"/>
        <end position="19"/>
    </location>
</feature>
<dbReference type="EMBL" id="ANFO01000719">
    <property type="protein sequence ID" value="KGQ07192.1"/>
    <property type="molecule type" value="Genomic_DNA"/>
</dbReference>
<reference evidence="2 3" key="1">
    <citation type="submission" date="2012-10" db="EMBL/GenBank/DDBJ databases">
        <title>Genome sequencing and analysis of entomopathogenic fungi Beauveria bassiana D1-5.</title>
        <authorList>
            <person name="Li Q."/>
            <person name="Wang L."/>
            <person name="Zhang Z."/>
            <person name="Wang Q."/>
            <person name="Ren J."/>
            <person name="Wang M."/>
            <person name="Xu W."/>
            <person name="Wang J."/>
            <person name="Lu Y."/>
            <person name="Du Q."/>
            <person name="Sun Z."/>
        </authorList>
    </citation>
    <scope>NUCLEOTIDE SEQUENCE [LARGE SCALE GENOMIC DNA]</scope>
    <source>
        <strain evidence="2 3">D1-5</strain>
    </source>
</reference>
<evidence type="ECO:0000313" key="2">
    <source>
        <dbReference type="EMBL" id="KGQ07192.1"/>
    </source>
</evidence>
<organism evidence="2 3">
    <name type="scientific">Beauveria bassiana D1-5</name>
    <dbReference type="NCBI Taxonomy" id="1245745"/>
    <lineage>
        <taxon>Eukaryota</taxon>
        <taxon>Fungi</taxon>
        <taxon>Dikarya</taxon>
        <taxon>Ascomycota</taxon>
        <taxon>Pezizomycotina</taxon>
        <taxon>Sordariomycetes</taxon>
        <taxon>Hypocreomycetidae</taxon>
        <taxon>Hypocreales</taxon>
        <taxon>Cordycipitaceae</taxon>
        <taxon>Beauveria</taxon>
    </lineage>
</organism>
<keyword evidence="1" id="KW-0732">Signal</keyword>
<name>A0A0A2VLM2_BEABA</name>
<protein>
    <submittedName>
        <fullName evidence="2">Uncharacterized protein</fullName>
    </submittedName>
</protein>
<dbReference type="STRING" id="1245745.A0A0A2VLM2"/>
<dbReference type="AlphaFoldDB" id="A0A0A2VLM2"/>
<proteinExistence type="predicted"/>
<feature type="chain" id="PRO_5002006541" evidence="1">
    <location>
        <begin position="20"/>
        <end position="624"/>
    </location>
</feature>
<gene>
    <name evidence="2" type="ORF">BBAD15_g7493</name>
</gene>
<accession>A0A0A2VLM2</accession>
<evidence type="ECO:0000256" key="1">
    <source>
        <dbReference type="SAM" id="SignalP"/>
    </source>
</evidence>
<dbReference type="HOGENOM" id="CLU_025683_0_0_1"/>
<dbReference type="Proteomes" id="UP000030106">
    <property type="component" value="Unassembled WGS sequence"/>
</dbReference>
<sequence>MKLIQLSLALWLLVHRGAARVVPGDGTSDGERYKSKGEEAKLLNRKHSARSTDELSQLTVGQGYNTFLGKGRKHDAVKLRGSKTQRDLPEALTNDTMAHLMFNFTEPTANLTGLNLTEYFVPVDPDSAIDRALAKLDEAEEDDEAGQQVTARIKRDSGSTCLVETKLNTIETNDFNSYLRAMGIDASTAVSGYGQEASVSGSYLDKAEMTRNTLTYLTIVSIDQQVQLPGDYVFNLENYNNETFAPSHGNRWIRGFSEGGKMIIRLSFTSTSSITKNELNASVKTALTYLGVSGSLSASVKNSIDEVQKNSNMEVSVFYQGAVGNAMNGGSGDKIEGTSAESALREVKSKVDAFLAMACEHKYKYKPLLDRYEHLADFPLEQNVISYHQAESIAQIVLEELIRCSEMRTALKRMKYIDSNTKQAIDFDYVDVTHHAREWTKSIARDPTDAKQKARQLLAVLNEKFVNKYLHLFEPKDYISGITVKYGRDRTDVNVHEVNGRGDDLNKDFGGDYSYFVATTTRDPERACTHFSFTKATYNLNDEYPDTWSTDISKGDGRKWFRHLTCYRLQGYDKITKVALLRSENGYEDYIGKYENGFLNGGGTTNINEDRGSSADALYLIWAY</sequence>